<dbReference type="CDD" id="cd22189">
    <property type="entry name" value="PGAP4-like_fungal"/>
    <property type="match status" value="1"/>
</dbReference>
<gene>
    <name evidence="2" type="ORF">PROQFM164_S01g002522</name>
</gene>
<keyword evidence="3" id="KW-1185">Reference proteome</keyword>
<accession>W6PY78</accession>
<keyword evidence="1" id="KW-1133">Transmembrane helix</keyword>
<feature type="transmembrane region" description="Helical" evidence="1">
    <location>
        <begin position="175"/>
        <end position="198"/>
    </location>
</feature>
<name>W6PY78_PENRF</name>
<keyword evidence="2" id="KW-0808">Transferase</keyword>
<dbReference type="InterPro" id="IPR029675">
    <property type="entry name" value="PGAP4"/>
</dbReference>
<evidence type="ECO:0000256" key="1">
    <source>
        <dbReference type="SAM" id="Phobius"/>
    </source>
</evidence>
<dbReference type="PANTHER" id="PTHR31410:SF1">
    <property type="entry name" value="POST-GPI ATTACHMENT TO PROTEINS FACTOR 4"/>
    <property type="match status" value="1"/>
</dbReference>
<dbReference type="Proteomes" id="UP000030686">
    <property type="component" value="Unassembled WGS sequence"/>
</dbReference>
<evidence type="ECO:0000313" key="3">
    <source>
        <dbReference type="Proteomes" id="UP000030686"/>
    </source>
</evidence>
<dbReference type="GO" id="GO:0016757">
    <property type="term" value="F:glycosyltransferase activity"/>
    <property type="evidence" value="ECO:0007669"/>
    <property type="project" value="InterPro"/>
</dbReference>
<dbReference type="EMBL" id="HG792015">
    <property type="protein sequence ID" value="CDM28711.1"/>
    <property type="molecule type" value="Genomic_DNA"/>
</dbReference>
<dbReference type="GO" id="GO:0000139">
    <property type="term" value="C:Golgi membrane"/>
    <property type="evidence" value="ECO:0007669"/>
    <property type="project" value="InterPro"/>
</dbReference>
<evidence type="ECO:0000313" key="2">
    <source>
        <dbReference type="EMBL" id="CDM28711.1"/>
    </source>
</evidence>
<protein>
    <submittedName>
        <fullName evidence="2">Glycosyl transferase, family 54</fullName>
    </submittedName>
</protein>
<dbReference type="OMA" id="EEWPRYL"/>
<dbReference type="PANTHER" id="PTHR31410">
    <property type="entry name" value="TRANSMEMBRANE PROTEIN 246"/>
    <property type="match status" value="1"/>
</dbReference>
<keyword evidence="1" id="KW-0812">Transmembrane</keyword>
<dbReference type="GO" id="GO:0006506">
    <property type="term" value="P:GPI anchor biosynthetic process"/>
    <property type="evidence" value="ECO:0007669"/>
    <property type="project" value="InterPro"/>
</dbReference>
<organism evidence="2 3">
    <name type="scientific">Penicillium roqueforti (strain FM164)</name>
    <dbReference type="NCBI Taxonomy" id="1365484"/>
    <lineage>
        <taxon>Eukaryota</taxon>
        <taxon>Fungi</taxon>
        <taxon>Dikarya</taxon>
        <taxon>Ascomycota</taxon>
        <taxon>Pezizomycotina</taxon>
        <taxon>Eurotiomycetes</taxon>
        <taxon>Eurotiomycetidae</taxon>
        <taxon>Eurotiales</taxon>
        <taxon>Aspergillaceae</taxon>
        <taxon>Penicillium</taxon>
    </lineage>
</organism>
<proteinExistence type="predicted"/>
<feature type="transmembrane region" description="Helical" evidence="1">
    <location>
        <begin position="143"/>
        <end position="163"/>
    </location>
</feature>
<dbReference type="OrthoDB" id="2016523at2759"/>
<dbReference type="AlphaFoldDB" id="W6PY78"/>
<reference evidence="2" key="1">
    <citation type="journal article" date="2014" name="Nat. Commun.">
        <title>Multiple recent horizontal transfers of a large genomic region in cheese making fungi.</title>
        <authorList>
            <person name="Cheeseman K."/>
            <person name="Ropars J."/>
            <person name="Renault P."/>
            <person name="Dupont J."/>
            <person name="Gouzy J."/>
            <person name="Branca A."/>
            <person name="Abraham A.L."/>
            <person name="Ceppi M."/>
            <person name="Conseiller E."/>
            <person name="Debuchy R."/>
            <person name="Malagnac F."/>
            <person name="Goarin A."/>
            <person name="Silar P."/>
            <person name="Lacoste S."/>
            <person name="Sallet E."/>
            <person name="Bensimon A."/>
            <person name="Giraud T."/>
            <person name="Brygoo Y."/>
        </authorList>
    </citation>
    <scope>NUCLEOTIDE SEQUENCE [LARGE SCALE GENOMIC DNA]</scope>
    <source>
        <strain evidence="2">FM164</strain>
    </source>
</reference>
<sequence length="298" mass="34699">MSWNSNCRSRREQYTGLTVASLLAGLSKTERKSIYLNILIGNTDPSKHPIYSEKWLSTLPDRLLTYKEDDPDFERIKDWEEGGWYRNKTIYDYTHLLKDCYDTGADYVAMIEDDTLAVKGWLKWIYMRLFYVDELLGWNSEEWPAYLAWSFMVWALLTGTMVASKTVFRTKLKTIPTNAILITSCIFIPAAIALHFMAGRQTMWPITRGVHEMNKYGCCSQGLVFPRSIIPEFLEQTDLTTDWLVDMMVEKIADREGWTRWAVIPSLLQHIGATSSKGYGFDDSAKTLWNFRFEEYPY</sequence>
<keyword evidence="1" id="KW-0472">Membrane</keyword>